<name>A0ABV0NL70_9TELE</name>
<accession>A0ABV0NL70</accession>
<evidence type="ECO:0000313" key="1">
    <source>
        <dbReference type="EMBL" id="MEQ2172145.1"/>
    </source>
</evidence>
<protein>
    <submittedName>
        <fullName evidence="1">Uncharacterized protein</fullName>
    </submittedName>
</protein>
<dbReference type="EMBL" id="JAHRIO010041507">
    <property type="protein sequence ID" value="MEQ2172145.1"/>
    <property type="molecule type" value="Genomic_DNA"/>
</dbReference>
<sequence length="101" mass="11767">MSVESVDLVRCFISLSCQMKNQMKTHISFSCRGNWVFILNLLVFQTVHDAMLSNKVPRETDPQHHRFSTILNRAPVEVFYIFIFIKTARAFVAKKLDFSLI</sequence>
<reference evidence="1 2" key="1">
    <citation type="submission" date="2021-06" db="EMBL/GenBank/DDBJ databases">
        <authorList>
            <person name="Palmer J.M."/>
        </authorList>
    </citation>
    <scope>NUCLEOTIDE SEQUENCE [LARGE SCALE GENOMIC DNA]</scope>
    <source>
        <strain evidence="1 2">GA_2019</strain>
        <tissue evidence="1">Muscle</tissue>
    </source>
</reference>
<proteinExistence type="predicted"/>
<evidence type="ECO:0000313" key="2">
    <source>
        <dbReference type="Proteomes" id="UP001476798"/>
    </source>
</evidence>
<keyword evidence="2" id="KW-1185">Reference proteome</keyword>
<comment type="caution">
    <text evidence="1">The sequence shown here is derived from an EMBL/GenBank/DDBJ whole genome shotgun (WGS) entry which is preliminary data.</text>
</comment>
<dbReference type="Proteomes" id="UP001476798">
    <property type="component" value="Unassembled WGS sequence"/>
</dbReference>
<gene>
    <name evidence="1" type="ORF">GOODEAATRI_018164</name>
</gene>
<organism evidence="1 2">
    <name type="scientific">Goodea atripinnis</name>
    <dbReference type="NCBI Taxonomy" id="208336"/>
    <lineage>
        <taxon>Eukaryota</taxon>
        <taxon>Metazoa</taxon>
        <taxon>Chordata</taxon>
        <taxon>Craniata</taxon>
        <taxon>Vertebrata</taxon>
        <taxon>Euteleostomi</taxon>
        <taxon>Actinopterygii</taxon>
        <taxon>Neopterygii</taxon>
        <taxon>Teleostei</taxon>
        <taxon>Neoteleostei</taxon>
        <taxon>Acanthomorphata</taxon>
        <taxon>Ovalentaria</taxon>
        <taxon>Atherinomorphae</taxon>
        <taxon>Cyprinodontiformes</taxon>
        <taxon>Goodeidae</taxon>
        <taxon>Goodea</taxon>
    </lineage>
</organism>